<evidence type="ECO:0000256" key="11">
    <source>
        <dbReference type="ARBA" id="ARBA00022989"/>
    </source>
</evidence>
<evidence type="ECO:0000256" key="22">
    <source>
        <dbReference type="ARBA" id="ARBA00048101"/>
    </source>
</evidence>
<dbReference type="InterPro" id="IPR001736">
    <property type="entry name" value="PLipase_D/transphosphatidylase"/>
</dbReference>
<evidence type="ECO:0000256" key="14">
    <source>
        <dbReference type="ARBA" id="ARBA00023136"/>
    </source>
</evidence>
<dbReference type="InterPro" id="IPR025202">
    <property type="entry name" value="PLD-like_dom"/>
</dbReference>
<evidence type="ECO:0000256" key="6">
    <source>
        <dbReference type="ARBA" id="ARBA00022782"/>
    </source>
</evidence>
<evidence type="ECO:0000256" key="17">
    <source>
        <dbReference type="ARBA" id="ARBA00040549"/>
    </source>
</evidence>
<keyword evidence="15" id="KW-0469">Meiosis</keyword>
<protein>
    <recommendedName>
        <fullName evidence="17">Mitochondrial cardiolipin hydrolase</fullName>
    </recommendedName>
    <alternativeName>
        <fullName evidence="19">Choline phosphatase 6</fullName>
    </alternativeName>
    <alternativeName>
        <fullName evidence="21">Mitochondrial phospholipase</fullName>
    </alternativeName>
    <alternativeName>
        <fullName evidence="20">Phosphatidylcholine-hydrolyzing phospholipase D6</fullName>
    </alternativeName>
    <alternativeName>
        <fullName evidence="18">Phospholipase D6</fullName>
    </alternativeName>
</protein>
<keyword evidence="5" id="KW-0255">Endonuclease</keyword>
<evidence type="ECO:0000256" key="1">
    <source>
        <dbReference type="ARBA" id="ARBA00004572"/>
    </source>
</evidence>
<dbReference type="AlphaFoldDB" id="A0A1W1ELN7"/>
<keyword evidence="6" id="KW-0221">Differentiation</keyword>
<reference evidence="25" key="1">
    <citation type="submission" date="2016-12" db="EMBL/GenBank/DDBJ databases">
        <title>The small non-coding RNA processing machinery of two living fossil species, lungfish and coelacanth, gives new insights into the evolution of the Argonaute protein family.</title>
        <authorList>
            <person name="Biscotti M.A."/>
            <person name="Canapa A."/>
            <person name="Forconi M."/>
            <person name="Gerdol M."/>
            <person name="Pallavicini A."/>
            <person name="Schartl M."/>
            <person name="Barucca M."/>
        </authorList>
    </citation>
    <scope>NUCLEOTIDE SEQUENCE</scope>
    <source>
        <tissue evidence="25">Gonad</tissue>
    </source>
</reference>
<feature type="domain" description="PLD phosphodiesterase" evidence="24">
    <location>
        <begin position="148"/>
        <end position="175"/>
    </location>
</feature>
<keyword evidence="7" id="KW-1000">Mitochondrion outer membrane</keyword>
<evidence type="ECO:0000256" key="13">
    <source>
        <dbReference type="ARBA" id="ARBA00023128"/>
    </source>
</evidence>
<dbReference type="PANTHER" id="PTHR43856">
    <property type="entry name" value="CARDIOLIPIN HYDROLASE"/>
    <property type="match status" value="1"/>
</dbReference>
<dbReference type="GO" id="GO:0016891">
    <property type="term" value="F:RNA endonuclease activity producing 5'-phosphomonoesters, hydrolytic mechanism"/>
    <property type="evidence" value="ECO:0007669"/>
    <property type="project" value="TreeGrafter"/>
</dbReference>
<dbReference type="GO" id="GO:0030154">
    <property type="term" value="P:cell differentiation"/>
    <property type="evidence" value="ECO:0007669"/>
    <property type="project" value="UniProtKB-KW"/>
</dbReference>
<evidence type="ECO:0000256" key="12">
    <source>
        <dbReference type="ARBA" id="ARBA00023098"/>
    </source>
</evidence>
<evidence type="ECO:0000256" key="15">
    <source>
        <dbReference type="ARBA" id="ARBA00023254"/>
    </source>
</evidence>
<keyword evidence="11 23" id="KW-1133">Transmembrane helix</keyword>
<keyword evidence="12" id="KW-0443">Lipid metabolism</keyword>
<dbReference type="SUPFAM" id="SSF56024">
    <property type="entry name" value="Phospholipase D/nuclease"/>
    <property type="match status" value="1"/>
</dbReference>
<keyword evidence="8" id="KW-0378">Hydrolase</keyword>
<evidence type="ECO:0000313" key="25">
    <source>
        <dbReference type="EMBL" id="SIP63003.1"/>
    </source>
</evidence>
<dbReference type="GO" id="GO:0005741">
    <property type="term" value="C:mitochondrial outer membrane"/>
    <property type="evidence" value="ECO:0007669"/>
    <property type="project" value="UniProtKB-SubCell"/>
</dbReference>
<dbReference type="GO" id="GO:0004620">
    <property type="term" value="F:phospholipase activity"/>
    <property type="evidence" value="ECO:0007669"/>
    <property type="project" value="UniProtKB-ARBA"/>
</dbReference>
<keyword evidence="13" id="KW-0496">Mitochondrion</keyword>
<evidence type="ECO:0000256" key="8">
    <source>
        <dbReference type="ARBA" id="ARBA00022801"/>
    </source>
</evidence>
<keyword evidence="10" id="KW-0442">Lipid degradation</keyword>
<proteinExistence type="evidence at transcript level"/>
<evidence type="ECO:0000256" key="20">
    <source>
        <dbReference type="ARBA" id="ARBA00043135"/>
    </source>
</evidence>
<keyword evidence="4" id="KW-0479">Metal-binding</keyword>
<keyword evidence="14 23" id="KW-0472">Membrane</keyword>
<dbReference type="GO" id="GO:0008081">
    <property type="term" value="F:phosphoric diester hydrolase activity"/>
    <property type="evidence" value="ECO:0007669"/>
    <property type="project" value="UniProtKB-ARBA"/>
</dbReference>
<dbReference type="GO" id="GO:0016042">
    <property type="term" value="P:lipid catabolic process"/>
    <property type="evidence" value="ECO:0007669"/>
    <property type="project" value="UniProtKB-KW"/>
</dbReference>
<dbReference type="InterPro" id="IPR051406">
    <property type="entry name" value="PLD_domain"/>
</dbReference>
<dbReference type="GO" id="GO:0046872">
    <property type="term" value="F:metal ion binding"/>
    <property type="evidence" value="ECO:0007669"/>
    <property type="project" value="UniProtKB-KW"/>
</dbReference>
<accession>A0A1W1ELN7</accession>
<gene>
    <name evidence="25" type="primary">Pld6</name>
</gene>
<evidence type="ECO:0000256" key="19">
    <source>
        <dbReference type="ARBA" id="ARBA00042226"/>
    </source>
</evidence>
<dbReference type="Gene3D" id="3.30.870.10">
    <property type="entry name" value="Endonuclease Chain A"/>
    <property type="match status" value="1"/>
</dbReference>
<keyword evidence="3" id="KW-0540">Nuclease</keyword>
<keyword evidence="2 23" id="KW-0812">Transmembrane</keyword>
<dbReference type="PANTHER" id="PTHR43856:SF1">
    <property type="entry name" value="MITOCHONDRIAL CARDIOLIPIN HYDROLASE"/>
    <property type="match status" value="1"/>
</dbReference>
<evidence type="ECO:0000256" key="7">
    <source>
        <dbReference type="ARBA" id="ARBA00022787"/>
    </source>
</evidence>
<evidence type="ECO:0000256" key="4">
    <source>
        <dbReference type="ARBA" id="ARBA00022723"/>
    </source>
</evidence>
<evidence type="ECO:0000259" key="24">
    <source>
        <dbReference type="PROSITE" id="PS50035"/>
    </source>
</evidence>
<organism evidence="25">
    <name type="scientific">Latimeria menadoensis</name>
    <name type="common">Indonesian coelacanth</name>
    <dbReference type="NCBI Taxonomy" id="106881"/>
    <lineage>
        <taxon>Eukaryota</taxon>
        <taxon>Metazoa</taxon>
        <taxon>Chordata</taxon>
        <taxon>Craniata</taxon>
        <taxon>Vertebrata</taxon>
        <taxon>Euteleostomi</taxon>
        <taxon>Coelacanthiformes</taxon>
        <taxon>Coelacanthidae</taxon>
        <taxon>Latimeria</taxon>
    </lineage>
</organism>
<keyword evidence="9" id="KW-0744">Spermatogenesis</keyword>
<dbReference type="GO" id="GO:0007283">
    <property type="term" value="P:spermatogenesis"/>
    <property type="evidence" value="ECO:0007669"/>
    <property type="project" value="UniProtKB-KW"/>
</dbReference>
<dbReference type="EMBL" id="LT674447">
    <property type="protein sequence ID" value="SIP63003.1"/>
    <property type="molecule type" value="mRNA"/>
</dbReference>
<evidence type="ECO:0000256" key="2">
    <source>
        <dbReference type="ARBA" id="ARBA00022692"/>
    </source>
</evidence>
<evidence type="ECO:0000256" key="9">
    <source>
        <dbReference type="ARBA" id="ARBA00022871"/>
    </source>
</evidence>
<comment type="similarity">
    <text evidence="16">Belongs to the phospholipase D family. MitoPLD/Zucchini subfamily.</text>
</comment>
<feature type="transmembrane region" description="Helical" evidence="23">
    <location>
        <begin position="12"/>
        <end position="31"/>
    </location>
</feature>
<dbReference type="GO" id="GO:0034587">
    <property type="term" value="P:piRNA processing"/>
    <property type="evidence" value="ECO:0007669"/>
    <property type="project" value="TreeGrafter"/>
</dbReference>
<dbReference type="GO" id="GO:0051321">
    <property type="term" value="P:meiotic cell cycle"/>
    <property type="evidence" value="ECO:0007669"/>
    <property type="project" value="UniProtKB-KW"/>
</dbReference>
<dbReference type="GO" id="GO:0042802">
    <property type="term" value="F:identical protein binding"/>
    <property type="evidence" value="ECO:0007669"/>
    <property type="project" value="UniProtKB-ARBA"/>
</dbReference>
<dbReference type="CDD" id="cd09171">
    <property type="entry name" value="PLDc_vPLD6_like"/>
    <property type="match status" value="1"/>
</dbReference>
<evidence type="ECO:0000256" key="23">
    <source>
        <dbReference type="SAM" id="Phobius"/>
    </source>
</evidence>
<evidence type="ECO:0000256" key="18">
    <source>
        <dbReference type="ARBA" id="ARBA00041680"/>
    </source>
</evidence>
<dbReference type="FunFam" id="3.30.870.10:FF:000030">
    <property type="entry name" value="mitochondrial cardiolipin hydrolase"/>
    <property type="match status" value="1"/>
</dbReference>
<evidence type="ECO:0000256" key="3">
    <source>
        <dbReference type="ARBA" id="ARBA00022722"/>
    </source>
</evidence>
<evidence type="ECO:0000256" key="21">
    <source>
        <dbReference type="ARBA" id="ARBA00043167"/>
    </source>
</evidence>
<evidence type="ECO:0000256" key="16">
    <source>
        <dbReference type="ARBA" id="ARBA00038012"/>
    </source>
</evidence>
<dbReference type="Pfam" id="PF13091">
    <property type="entry name" value="PLDc_2"/>
    <property type="match status" value="1"/>
</dbReference>
<name>A0A1W1ELN7_LATME</name>
<comment type="subcellular location">
    <subcellularLocation>
        <location evidence="1">Mitochondrion outer membrane</location>
        <topology evidence="1">Single-pass membrane protein</topology>
    </subcellularLocation>
</comment>
<evidence type="ECO:0000256" key="10">
    <source>
        <dbReference type="ARBA" id="ARBA00022963"/>
    </source>
</evidence>
<comment type="catalytic activity">
    <reaction evidence="22">
        <text>a cardiolipin + H2O = a 1,2-diacyl-sn-glycero-3-phospho-(1'-sn-glycerol) + a 1,2-diacyl-sn-glycero-3-phosphate + H(+)</text>
        <dbReference type="Rhea" id="RHEA:44884"/>
        <dbReference type="ChEBI" id="CHEBI:15377"/>
        <dbReference type="ChEBI" id="CHEBI:15378"/>
        <dbReference type="ChEBI" id="CHEBI:58608"/>
        <dbReference type="ChEBI" id="CHEBI:62237"/>
        <dbReference type="ChEBI" id="CHEBI:64716"/>
    </reaction>
    <physiologicalReaction direction="left-to-right" evidence="22">
        <dbReference type="Rhea" id="RHEA:44885"/>
    </physiologicalReaction>
</comment>
<evidence type="ECO:0000256" key="5">
    <source>
        <dbReference type="ARBA" id="ARBA00022759"/>
    </source>
</evidence>
<sequence length="218" mass="25016">MWVLPAMWKAPGLWALAFAFTLEGLVLLLRYCQGNRRKSLREVLFFPAPVACVNPLLYPLREGRRCGCRLPHDENSLSRLIRRLLSARQSLELCIFAFSSPPLGRAVLLLHQRGVRVRVITDCNYMALTGSQIGHLRKAGIPVRHDQDTSYMHHKFAVVDKSILITGSLNWTTQAIQGNKENVIVTDEADFVQVFLLEFEKMWEEYDPAKYNFFLPNQ</sequence>
<dbReference type="PROSITE" id="PS50035">
    <property type="entry name" value="PLD"/>
    <property type="match status" value="1"/>
</dbReference>